<name>A0A1E5UWM4_9POAL</name>
<comment type="caution">
    <text evidence="2">The sequence shown here is derived from an EMBL/GenBank/DDBJ whole genome shotgun (WGS) entry which is preliminary data.</text>
</comment>
<dbReference type="AlphaFoldDB" id="A0A1E5UWM4"/>
<protein>
    <submittedName>
        <fullName evidence="2">Uncharacterized protein</fullName>
    </submittedName>
</protein>
<sequence>MSGTPSTTASGGAEQRAPHPHPSRLAARFQLTWSEDASTASGPTTWRRPARSRLAASGAIGRATKPAPASALGRRIPRAPRRGSRDSTRWRSPTCGASSRWWSPLWGPPPVSCHAPTLRWECGRRRPLRARLQCMLALLPTPAATTARDVGSSPAPPQFSVVVRILEIHDFNLPSDSDDSHGSSGSSGADGLPQAGTIHLAPWPKIYNLAGGPSSSGEPWPSLPRTGGGVSWSSPAKTALCAGCLAALPTASASPAPAAVTRSVGRTDGPSPFAALASLVDAACCCTTEQPTVCTVSELDPMMVEAQLPMAPPSFVLEDTQVADSPPSSPAVVVPASPRCLTPTPVPLTPQLPAASPHEAGGPSSTAAIPDSPAAFAQAVLKPLANPVLPLPLRRPRKKILPSAPPRRSNRLAKKALHRTPTLVAAQNVLIRKLGLARDSQIETGDYDRYVQLYKDGLSEEQTNSIRELFSGAALAPPQEADVEGTV</sequence>
<feature type="region of interest" description="Disordered" evidence="1">
    <location>
        <begin position="1"/>
        <end position="94"/>
    </location>
</feature>
<reference evidence="2 3" key="1">
    <citation type="submission" date="2016-09" db="EMBL/GenBank/DDBJ databases">
        <title>The draft genome of Dichanthelium oligosanthes: A C3 panicoid grass species.</title>
        <authorList>
            <person name="Studer A.J."/>
            <person name="Schnable J.C."/>
            <person name="Brutnell T.P."/>
        </authorList>
    </citation>
    <scope>NUCLEOTIDE SEQUENCE [LARGE SCALE GENOMIC DNA]</scope>
    <source>
        <strain evidence="3">cv. Kellogg 1175</strain>
        <tissue evidence="2">Leaf</tissue>
    </source>
</reference>
<feature type="compositionally biased region" description="Polar residues" evidence="1">
    <location>
        <begin position="31"/>
        <end position="44"/>
    </location>
</feature>
<evidence type="ECO:0000313" key="3">
    <source>
        <dbReference type="Proteomes" id="UP000095767"/>
    </source>
</evidence>
<dbReference type="Proteomes" id="UP000095767">
    <property type="component" value="Unassembled WGS sequence"/>
</dbReference>
<gene>
    <name evidence="2" type="ORF">BAE44_0021639</name>
</gene>
<feature type="region of interest" description="Disordered" evidence="1">
    <location>
        <begin position="344"/>
        <end position="366"/>
    </location>
</feature>
<accession>A0A1E5UWM4</accession>
<feature type="region of interest" description="Disordered" evidence="1">
    <location>
        <begin position="174"/>
        <end position="194"/>
    </location>
</feature>
<organism evidence="2 3">
    <name type="scientific">Dichanthelium oligosanthes</name>
    <dbReference type="NCBI Taxonomy" id="888268"/>
    <lineage>
        <taxon>Eukaryota</taxon>
        <taxon>Viridiplantae</taxon>
        <taxon>Streptophyta</taxon>
        <taxon>Embryophyta</taxon>
        <taxon>Tracheophyta</taxon>
        <taxon>Spermatophyta</taxon>
        <taxon>Magnoliopsida</taxon>
        <taxon>Liliopsida</taxon>
        <taxon>Poales</taxon>
        <taxon>Poaceae</taxon>
        <taxon>PACMAD clade</taxon>
        <taxon>Panicoideae</taxon>
        <taxon>Panicodae</taxon>
        <taxon>Paniceae</taxon>
        <taxon>Dichantheliinae</taxon>
        <taxon>Dichanthelium</taxon>
    </lineage>
</organism>
<feature type="compositionally biased region" description="Polar residues" evidence="1">
    <location>
        <begin position="1"/>
        <end position="10"/>
    </location>
</feature>
<evidence type="ECO:0000256" key="1">
    <source>
        <dbReference type="SAM" id="MobiDB-lite"/>
    </source>
</evidence>
<feature type="compositionally biased region" description="Low complexity" evidence="1">
    <location>
        <begin position="182"/>
        <end position="191"/>
    </location>
</feature>
<evidence type="ECO:0000313" key="2">
    <source>
        <dbReference type="EMBL" id="OEL17342.1"/>
    </source>
</evidence>
<keyword evidence="3" id="KW-1185">Reference proteome</keyword>
<proteinExistence type="predicted"/>
<dbReference type="EMBL" id="LWDX02060240">
    <property type="protein sequence ID" value="OEL17342.1"/>
    <property type="molecule type" value="Genomic_DNA"/>
</dbReference>